<dbReference type="Proteomes" id="UP000092651">
    <property type="component" value="Unassembled WGS sequence"/>
</dbReference>
<keyword evidence="3" id="KW-1185">Reference proteome</keyword>
<accession>A0A1B9A059</accession>
<reference evidence="2 3" key="1">
    <citation type="submission" date="2016-07" db="EMBL/GenBank/DDBJ databases">
        <authorList>
            <person name="Jeong J.-J."/>
            <person name="Kim D.W."/>
            <person name="Sang M.K."/>
            <person name="Choi I.-G."/>
            <person name="Kim K.D."/>
        </authorList>
    </citation>
    <scope>NUCLEOTIDE SEQUENCE [LARGE SCALE GENOMIC DNA]</scope>
    <source>
        <strain evidence="2 3">UTM-3</strain>
    </source>
</reference>
<sequence>MKRYISILLFGGVFLNAQVGINTTTPNSTLAVNGSLGAGYKQVTATSYNVLATDHYITYNGTSNATFTLPVIGSGTTSYTGRIYKIKNISTSNITLQASSGNTLRIDNTPVSSFVIPLGAYAEVVNNSNTTGGTWDLSFTVLPKPSNVEIYGAQLTIPPHNNASSAVPDWSNHTNTSFDTGTGADTWWVISKTSVSSSFGAVNATPIVTGFTKSSRMTLVYEYQGPAFNITNMYPILTAGNNSSYPDVFTASFVSLANVGGKTRLTVSVARVDFMGTEGGTNSNWAGTFLLNVLLARKY</sequence>
<dbReference type="AlphaFoldDB" id="A0A1B9A059"/>
<evidence type="ECO:0000256" key="1">
    <source>
        <dbReference type="SAM" id="SignalP"/>
    </source>
</evidence>
<feature type="signal peptide" evidence="1">
    <location>
        <begin position="1"/>
        <end position="19"/>
    </location>
</feature>
<comment type="caution">
    <text evidence="2">The sequence shown here is derived from an EMBL/GenBank/DDBJ whole genome shotgun (WGS) entry which is preliminary data.</text>
</comment>
<dbReference type="OrthoDB" id="1251128at2"/>
<gene>
    <name evidence="2" type="ORF">BBI01_01785</name>
</gene>
<evidence type="ECO:0000313" key="2">
    <source>
        <dbReference type="EMBL" id="OCA77220.1"/>
    </source>
</evidence>
<organism evidence="2 3">
    <name type="scientific">Chryseobacterium artocarpi</name>
    <dbReference type="NCBI Taxonomy" id="1414727"/>
    <lineage>
        <taxon>Bacteria</taxon>
        <taxon>Pseudomonadati</taxon>
        <taxon>Bacteroidota</taxon>
        <taxon>Flavobacteriia</taxon>
        <taxon>Flavobacteriales</taxon>
        <taxon>Weeksellaceae</taxon>
        <taxon>Chryseobacterium group</taxon>
        <taxon>Chryseobacterium</taxon>
    </lineage>
</organism>
<name>A0A1B9A059_9FLAO</name>
<keyword evidence="1" id="KW-0732">Signal</keyword>
<protein>
    <submittedName>
        <fullName evidence="2">Uncharacterized protein</fullName>
    </submittedName>
</protein>
<proteinExistence type="predicted"/>
<dbReference type="RefSeq" id="WP_065392974.1">
    <property type="nucleotide sequence ID" value="NZ_MAYH01000001.1"/>
</dbReference>
<dbReference type="EMBL" id="MAYH01000001">
    <property type="protein sequence ID" value="OCA77220.1"/>
    <property type="molecule type" value="Genomic_DNA"/>
</dbReference>
<feature type="chain" id="PRO_5008621569" evidence="1">
    <location>
        <begin position="20"/>
        <end position="299"/>
    </location>
</feature>
<evidence type="ECO:0000313" key="3">
    <source>
        <dbReference type="Proteomes" id="UP000092651"/>
    </source>
</evidence>